<keyword evidence="4 5" id="KW-0472">Membrane</keyword>
<feature type="transmembrane region" description="Helical" evidence="5">
    <location>
        <begin position="39"/>
        <end position="61"/>
    </location>
</feature>
<feature type="transmembrane region" description="Helical" evidence="5">
    <location>
        <begin position="247"/>
        <end position="269"/>
    </location>
</feature>
<dbReference type="Proteomes" id="UP000692954">
    <property type="component" value="Unassembled WGS sequence"/>
</dbReference>
<evidence type="ECO:0000256" key="2">
    <source>
        <dbReference type="ARBA" id="ARBA00022692"/>
    </source>
</evidence>
<feature type="transmembrane region" description="Helical" evidence="5">
    <location>
        <begin position="395"/>
        <end position="414"/>
    </location>
</feature>
<evidence type="ECO:0000256" key="4">
    <source>
        <dbReference type="ARBA" id="ARBA00023136"/>
    </source>
</evidence>
<protein>
    <recommendedName>
        <fullName evidence="8">CLN3 protein</fullName>
    </recommendedName>
</protein>
<evidence type="ECO:0000256" key="5">
    <source>
        <dbReference type="SAM" id="Phobius"/>
    </source>
</evidence>
<accession>A0A8S1NKX1</accession>
<evidence type="ECO:0000313" key="7">
    <source>
        <dbReference type="Proteomes" id="UP000692954"/>
    </source>
</evidence>
<keyword evidence="7" id="KW-1185">Reference proteome</keyword>
<feature type="transmembrane region" description="Helical" evidence="5">
    <location>
        <begin position="131"/>
        <end position="156"/>
    </location>
</feature>
<organism evidence="6 7">
    <name type="scientific">Paramecium sonneborni</name>
    <dbReference type="NCBI Taxonomy" id="65129"/>
    <lineage>
        <taxon>Eukaryota</taxon>
        <taxon>Sar</taxon>
        <taxon>Alveolata</taxon>
        <taxon>Ciliophora</taxon>
        <taxon>Intramacronucleata</taxon>
        <taxon>Oligohymenophorea</taxon>
        <taxon>Peniculida</taxon>
        <taxon>Parameciidae</taxon>
        <taxon>Paramecium</taxon>
    </lineage>
</organism>
<feature type="transmembrane region" description="Helical" evidence="5">
    <location>
        <begin position="105"/>
        <end position="125"/>
    </location>
</feature>
<keyword evidence="2 5" id="KW-0812">Transmembrane</keyword>
<proteinExistence type="predicted"/>
<evidence type="ECO:0000256" key="3">
    <source>
        <dbReference type="ARBA" id="ARBA00022989"/>
    </source>
</evidence>
<dbReference type="OrthoDB" id="5965864at2759"/>
<dbReference type="GO" id="GO:0016020">
    <property type="term" value="C:membrane"/>
    <property type="evidence" value="ECO:0007669"/>
    <property type="project" value="InterPro"/>
</dbReference>
<evidence type="ECO:0000256" key="1">
    <source>
        <dbReference type="ARBA" id="ARBA00004127"/>
    </source>
</evidence>
<comment type="subcellular location">
    <subcellularLocation>
        <location evidence="1">Endomembrane system</location>
        <topology evidence="1">Multi-pass membrane protein</topology>
    </subcellularLocation>
</comment>
<dbReference type="EMBL" id="CAJJDN010000060">
    <property type="protein sequence ID" value="CAD8093278.1"/>
    <property type="molecule type" value="Genomic_DNA"/>
</dbReference>
<keyword evidence="3 5" id="KW-1133">Transmembrane helix</keyword>
<evidence type="ECO:0008006" key="8">
    <source>
        <dbReference type="Google" id="ProtNLM"/>
    </source>
</evidence>
<dbReference type="PANTHER" id="PTHR10981:SF7">
    <property type="entry name" value="BATTENIN"/>
    <property type="match status" value="1"/>
</dbReference>
<dbReference type="Pfam" id="PF02487">
    <property type="entry name" value="CLN3"/>
    <property type="match status" value="1"/>
</dbReference>
<feature type="transmembrane region" description="Helical" evidence="5">
    <location>
        <begin position="163"/>
        <end position="187"/>
    </location>
</feature>
<feature type="transmembrane region" description="Helical" evidence="5">
    <location>
        <begin position="348"/>
        <end position="374"/>
    </location>
</feature>
<dbReference type="GO" id="GO:0012505">
    <property type="term" value="C:endomembrane system"/>
    <property type="evidence" value="ECO:0007669"/>
    <property type="project" value="UniProtKB-SubCell"/>
</dbReference>
<feature type="transmembrane region" description="Helical" evidence="5">
    <location>
        <begin position="318"/>
        <end position="342"/>
    </location>
</feature>
<feature type="transmembrane region" description="Helical" evidence="5">
    <location>
        <begin position="73"/>
        <end position="93"/>
    </location>
</feature>
<comment type="caution">
    <text evidence="6">The sequence shown here is derived from an EMBL/GenBank/DDBJ whole genome shotgun (WGS) entry which is preliminary data.</text>
</comment>
<reference evidence="6" key="1">
    <citation type="submission" date="2021-01" db="EMBL/GenBank/DDBJ databases">
        <authorList>
            <consortium name="Genoscope - CEA"/>
            <person name="William W."/>
        </authorList>
    </citation>
    <scope>NUCLEOTIDE SEQUENCE</scope>
</reference>
<evidence type="ECO:0000313" key="6">
    <source>
        <dbReference type="EMBL" id="CAD8093278.1"/>
    </source>
</evidence>
<name>A0A8S1NKX1_9CILI</name>
<gene>
    <name evidence="6" type="ORF">PSON_ATCC_30995.1.T0600191</name>
</gene>
<feature type="transmembrane region" description="Helical" evidence="5">
    <location>
        <begin position="289"/>
        <end position="306"/>
    </location>
</feature>
<dbReference type="PANTHER" id="PTHR10981">
    <property type="entry name" value="BATTENIN"/>
    <property type="match status" value="1"/>
</dbReference>
<sequence length="415" mass="47119">MKEQLKTNETYGKYQQLNQEDNTSESILERDVQQNQIKYSLAMFLCGLINNTGYVLVATSAQSIAKHFDMESFMSAFNFSLIFLSIGMVFMNAKLFIKIQHKKRIYVAIFLSAVSFIIIGLCTTIEQEYAFYISLLGATLCGCMQSFGEATMLGYCKSFSSSLIGFWSSGTGFAGIFGSGFFLVLRALQFTDFWIFITAIPFLLIYLYNFQWLDNKRKSLSKVNIVEESENDESTDNLQMSFENMRYVLNLAWSYSLNLGAVYFFEYFVLTCWADRANPAITDGNYFETNAYAILAFCYQIGVFISRSSLKIIQIKNVTLLTIIQAINCGLWATIAIIYYYSSYQLNIAIQICLMLWVGLMGGASYVNVNYLIVSGSFLPQNCKELCMCINSMTNNTGIMFATIFAMAISNFWLK</sequence>
<dbReference type="AlphaFoldDB" id="A0A8S1NKX1"/>
<dbReference type="InterPro" id="IPR003492">
    <property type="entry name" value="Battenin_disease_Cln3"/>
</dbReference>
<feature type="transmembrane region" description="Helical" evidence="5">
    <location>
        <begin position="193"/>
        <end position="210"/>
    </location>
</feature>